<dbReference type="Pfam" id="PF03160">
    <property type="entry name" value="Calx-beta"/>
    <property type="match status" value="1"/>
</dbReference>
<evidence type="ECO:0000256" key="13">
    <source>
        <dbReference type="ARBA" id="ARBA00022989"/>
    </source>
</evidence>
<evidence type="ECO:0000256" key="17">
    <source>
        <dbReference type="ARBA" id="ARBA00023180"/>
    </source>
</evidence>
<keyword evidence="13 21" id="KW-1133">Transmembrane helix</keyword>
<comment type="catalytic activity">
    <reaction evidence="19">
        <text>Ca(2+)(in) + 3 Na(+)(out) = Ca(2+)(out) + 3 Na(+)(in)</text>
        <dbReference type="Rhea" id="RHEA:69955"/>
        <dbReference type="ChEBI" id="CHEBI:29101"/>
        <dbReference type="ChEBI" id="CHEBI:29108"/>
    </reaction>
</comment>
<evidence type="ECO:0000256" key="16">
    <source>
        <dbReference type="ARBA" id="ARBA00023136"/>
    </source>
</evidence>
<feature type="domain" description="Calx-beta" evidence="22">
    <location>
        <begin position="490"/>
        <end position="589"/>
    </location>
</feature>
<evidence type="ECO:0000256" key="12">
    <source>
        <dbReference type="ARBA" id="ARBA00022860"/>
    </source>
</evidence>
<evidence type="ECO:0000256" key="15">
    <source>
        <dbReference type="ARBA" id="ARBA00023065"/>
    </source>
</evidence>
<evidence type="ECO:0000256" key="11">
    <source>
        <dbReference type="ARBA" id="ARBA00022837"/>
    </source>
</evidence>
<feature type="transmembrane region" description="Helical" evidence="21">
    <location>
        <begin position="756"/>
        <end position="775"/>
    </location>
</feature>
<dbReference type="InterPro" id="IPR004836">
    <property type="entry name" value="Na_Ca_Ex"/>
</dbReference>
<feature type="compositionally biased region" description="Basic and acidic residues" evidence="20">
    <location>
        <begin position="269"/>
        <end position="283"/>
    </location>
</feature>
<name>A0ABY7DIC0_MYAAR</name>
<evidence type="ECO:0000256" key="8">
    <source>
        <dbReference type="ARBA" id="ARBA00022723"/>
    </source>
</evidence>
<keyword evidence="15" id="KW-0406">Ion transport</keyword>
<evidence type="ECO:0000256" key="20">
    <source>
        <dbReference type="SAM" id="MobiDB-lite"/>
    </source>
</evidence>
<dbReference type="InterPro" id="IPR044880">
    <property type="entry name" value="NCX_ion-bd_dom_sf"/>
</dbReference>
<dbReference type="InterPro" id="IPR003644">
    <property type="entry name" value="Calx_beta"/>
</dbReference>
<evidence type="ECO:0000256" key="6">
    <source>
        <dbReference type="ARBA" id="ARBA00022568"/>
    </source>
</evidence>
<evidence type="ECO:0000256" key="7">
    <source>
        <dbReference type="ARBA" id="ARBA00022692"/>
    </source>
</evidence>
<keyword evidence="7 21" id="KW-0812">Transmembrane</keyword>
<evidence type="ECO:0000259" key="22">
    <source>
        <dbReference type="SMART" id="SM00237"/>
    </source>
</evidence>
<dbReference type="PANTHER" id="PTHR11878:SF76">
    <property type="entry name" value="CALX-BETA DOMAIN-CONTAINING PROTEIN"/>
    <property type="match status" value="1"/>
</dbReference>
<feature type="region of interest" description="Disordered" evidence="20">
    <location>
        <begin position="259"/>
        <end position="283"/>
    </location>
</feature>
<feature type="transmembrane region" description="Helical" evidence="21">
    <location>
        <begin position="787"/>
        <end position="807"/>
    </location>
</feature>
<dbReference type="Proteomes" id="UP001164746">
    <property type="component" value="Chromosome 2"/>
</dbReference>
<keyword evidence="4" id="KW-0050">Antiport</keyword>
<dbReference type="Gene3D" id="2.60.40.2030">
    <property type="match status" value="2"/>
</dbReference>
<evidence type="ECO:0000256" key="10">
    <source>
        <dbReference type="ARBA" id="ARBA00022737"/>
    </source>
</evidence>
<feature type="transmembrane region" description="Helical" evidence="21">
    <location>
        <begin position="167"/>
        <end position="190"/>
    </location>
</feature>
<keyword evidence="14" id="KW-0915">Sodium</keyword>
<keyword evidence="8" id="KW-0479">Metal-binding</keyword>
<evidence type="ECO:0000256" key="14">
    <source>
        <dbReference type="ARBA" id="ARBA00023053"/>
    </source>
</evidence>
<reference evidence="23" key="1">
    <citation type="submission" date="2022-11" db="EMBL/GenBank/DDBJ databases">
        <title>Centuries of genome instability and evolution in soft-shell clam transmissible cancer (bioRxiv).</title>
        <authorList>
            <person name="Hart S.F.M."/>
            <person name="Yonemitsu M.A."/>
            <person name="Giersch R.M."/>
            <person name="Beal B.F."/>
            <person name="Arriagada G."/>
            <person name="Davis B.W."/>
            <person name="Ostrander E.A."/>
            <person name="Goff S.P."/>
            <person name="Metzger M.J."/>
        </authorList>
    </citation>
    <scope>NUCLEOTIDE SEQUENCE</scope>
    <source>
        <strain evidence="23">MELC-2E11</strain>
        <tissue evidence="23">Siphon/mantle</tissue>
    </source>
</reference>
<evidence type="ECO:0000313" key="23">
    <source>
        <dbReference type="EMBL" id="WAQ96978.1"/>
    </source>
</evidence>
<keyword evidence="17" id="KW-0325">Glycoprotein</keyword>
<organism evidence="23 24">
    <name type="scientific">Mya arenaria</name>
    <name type="common">Soft-shell clam</name>
    <dbReference type="NCBI Taxonomy" id="6604"/>
    <lineage>
        <taxon>Eukaryota</taxon>
        <taxon>Metazoa</taxon>
        <taxon>Spiralia</taxon>
        <taxon>Lophotrochozoa</taxon>
        <taxon>Mollusca</taxon>
        <taxon>Bivalvia</taxon>
        <taxon>Autobranchia</taxon>
        <taxon>Heteroconchia</taxon>
        <taxon>Euheterodonta</taxon>
        <taxon>Imparidentia</taxon>
        <taxon>Neoheterodontei</taxon>
        <taxon>Myida</taxon>
        <taxon>Myoidea</taxon>
        <taxon>Myidae</taxon>
        <taxon>Mya</taxon>
    </lineage>
</organism>
<dbReference type="SMART" id="SM00237">
    <property type="entry name" value="Calx_beta"/>
    <property type="match status" value="2"/>
</dbReference>
<dbReference type="InterPro" id="IPR038081">
    <property type="entry name" value="CalX-like_sf"/>
</dbReference>
<dbReference type="InterPro" id="IPR004837">
    <property type="entry name" value="NaCa_Exmemb"/>
</dbReference>
<evidence type="ECO:0000256" key="1">
    <source>
        <dbReference type="ARBA" id="ARBA00004651"/>
    </source>
</evidence>
<accession>A0ABY7DIC0</accession>
<keyword evidence="12" id="KW-0112">Calmodulin-binding</keyword>
<feature type="transmembrane region" description="Helical" evidence="21">
    <location>
        <begin position="196"/>
        <end position="216"/>
    </location>
</feature>
<comment type="similarity">
    <text evidence="2">Belongs to the Ca(2+):cation antiporter (CaCA) (TC 2.A.19) family. SLC8 subfamily.</text>
</comment>
<gene>
    <name evidence="23" type="ORF">MAR_029668</name>
</gene>
<keyword evidence="5" id="KW-1003">Cell membrane</keyword>
<evidence type="ECO:0000256" key="9">
    <source>
        <dbReference type="ARBA" id="ARBA00022729"/>
    </source>
</evidence>
<keyword evidence="6" id="KW-0109">Calcium transport</keyword>
<keyword evidence="11" id="KW-0106">Calcium</keyword>
<keyword evidence="9" id="KW-0732">Signal</keyword>
<feature type="transmembrane region" description="Helical" evidence="21">
    <location>
        <begin position="134"/>
        <end position="155"/>
    </location>
</feature>
<dbReference type="PANTHER" id="PTHR11878">
    <property type="entry name" value="SODIUM/CALCIUM EXCHANGER"/>
    <property type="match status" value="1"/>
</dbReference>
<keyword evidence="10" id="KW-0677">Repeat</keyword>
<feature type="transmembrane region" description="Helical" evidence="21">
    <location>
        <begin position="97"/>
        <end position="122"/>
    </location>
</feature>
<evidence type="ECO:0000256" key="3">
    <source>
        <dbReference type="ARBA" id="ARBA00022448"/>
    </source>
</evidence>
<dbReference type="Pfam" id="PF01699">
    <property type="entry name" value="Na_Ca_ex"/>
    <property type="match status" value="2"/>
</dbReference>
<dbReference type="EMBL" id="CP111013">
    <property type="protein sequence ID" value="WAQ96978.1"/>
    <property type="molecule type" value="Genomic_DNA"/>
</dbReference>
<evidence type="ECO:0000256" key="19">
    <source>
        <dbReference type="ARBA" id="ARBA00033667"/>
    </source>
</evidence>
<keyword evidence="18" id="KW-0739">Sodium transport</keyword>
<evidence type="ECO:0000313" key="24">
    <source>
        <dbReference type="Proteomes" id="UP001164746"/>
    </source>
</evidence>
<feature type="domain" description="Calx-beta" evidence="22">
    <location>
        <begin position="366"/>
        <end position="470"/>
    </location>
</feature>
<sequence>MSDTVQIGNVSVDLNNYTCSSKGLILPLVSEYTWGTGGRAFLYLIGLFWIFLAVAIIADVFMCSIERITAKTTKIRVADPDVEGGYREMDVRVWNNTVANLSLLALGTSAPEILLSVIEIIGNGFKAGNLGPGTIVGSAAFNLLVISGICIMSIPSPDTRRIKEIKVFFVTAFTCVFAYVWMAIVLMVSTPNRVDIWEALVTLAMFPILILVAYLADRNFCMGRKDEHAEGVVGFSLDSKKKYTEDKGLLKSEVRGQARSYETMSDEDPERKRESRRVHDGDGEADLMHLAKELGHEVRDGDLSEHEAAQLAIAKANENTSHDRGWYRVNATRMLTGGRKLIPRVLTNFQQLYDNIQLAPEDRADKDIAMRSKDHTAGGSKAVVEFTAAAVSVLENEGKVRIGIRRYGKKDMPCTVRVETINGTALAGEDYKPFSEDVLFSKNEELRQVFIEIVDDCEWEPDEFFFVRLTIPVQEDQSHEQVAIGNVAINQVTIINDDEPGKLEFAKPSLVIKESYYVARIPVNRINGCDGHVSVKWRTSDITAKEGIDYQGREGLLTFDNQEINKTIDIPLFESKKKERDECFAIELGDCDGGAELGKIRKTIVTIVNDDEFDGIVSRLLNMTKANMGGMALESSTWVQQFKEAMNVNGGDIDNATFLDYVLHFFTFGWKIIFACVPPAKYGGGWPTFLISLGVIGLLTTFINDLAGTFGCLIGLDDAITAITFERVCLTRLRTAALNEKTADSSVGNVNGSNSVNVFLGLGLPWTIASIYWAVKGEYFEVPAGSLGFTVIVYSVFACIALGLLLLRRFLPVFGRAELGGPQGPKIASGVFVIFLWVFYVILTALQVKDVIKVSF</sequence>
<dbReference type="Gene3D" id="1.20.1420.30">
    <property type="entry name" value="NCX, central ion-binding region"/>
    <property type="match status" value="2"/>
</dbReference>
<proteinExistence type="inferred from homology"/>
<evidence type="ECO:0000256" key="5">
    <source>
        <dbReference type="ARBA" id="ARBA00022475"/>
    </source>
</evidence>
<dbReference type="SUPFAM" id="SSF141072">
    <property type="entry name" value="CalX-like"/>
    <property type="match status" value="2"/>
</dbReference>
<dbReference type="PRINTS" id="PR01259">
    <property type="entry name" value="NACAEXCHNGR"/>
</dbReference>
<feature type="transmembrane region" description="Helical" evidence="21">
    <location>
        <begin position="40"/>
        <end position="61"/>
    </location>
</feature>
<protein>
    <submittedName>
        <fullName evidence="23">NAC3-like protein</fullName>
    </submittedName>
</protein>
<evidence type="ECO:0000256" key="2">
    <source>
        <dbReference type="ARBA" id="ARBA00007489"/>
    </source>
</evidence>
<keyword evidence="3" id="KW-0813">Transport</keyword>
<evidence type="ECO:0000256" key="18">
    <source>
        <dbReference type="ARBA" id="ARBA00023201"/>
    </source>
</evidence>
<keyword evidence="24" id="KW-1185">Reference proteome</keyword>
<evidence type="ECO:0000256" key="4">
    <source>
        <dbReference type="ARBA" id="ARBA00022449"/>
    </source>
</evidence>
<feature type="transmembrane region" description="Helical" evidence="21">
    <location>
        <begin position="827"/>
        <end position="848"/>
    </location>
</feature>
<evidence type="ECO:0000256" key="21">
    <source>
        <dbReference type="SAM" id="Phobius"/>
    </source>
</evidence>
<keyword evidence="16 21" id="KW-0472">Membrane</keyword>
<comment type="subcellular location">
    <subcellularLocation>
        <location evidence="1">Cell membrane</location>
        <topology evidence="1">Multi-pass membrane protein</topology>
    </subcellularLocation>
</comment>
<dbReference type="InterPro" id="IPR051171">
    <property type="entry name" value="CaCA"/>
</dbReference>